<name>A0A0A8YC64_ARUDO</name>
<dbReference type="EMBL" id="GBRH01274840">
    <property type="protein sequence ID" value="JAD23055.1"/>
    <property type="molecule type" value="Transcribed_RNA"/>
</dbReference>
<proteinExistence type="predicted"/>
<dbReference type="AlphaFoldDB" id="A0A0A8YC64"/>
<reference evidence="1" key="2">
    <citation type="journal article" date="2015" name="Data Brief">
        <title>Shoot transcriptome of the giant reed, Arundo donax.</title>
        <authorList>
            <person name="Barrero R.A."/>
            <person name="Guerrero F.D."/>
            <person name="Moolhuijzen P."/>
            <person name="Goolsby J.A."/>
            <person name="Tidwell J."/>
            <person name="Bellgard S.E."/>
            <person name="Bellgard M.I."/>
        </authorList>
    </citation>
    <scope>NUCLEOTIDE SEQUENCE</scope>
    <source>
        <tissue evidence="1">Shoot tissue taken approximately 20 cm above the soil surface</tissue>
    </source>
</reference>
<sequence>MSLSIPFLFSVCCTTVSYEAIKSLRLLDALLS</sequence>
<organism evidence="1">
    <name type="scientific">Arundo donax</name>
    <name type="common">Giant reed</name>
    <name type="synonym">Donax arundinaceus</name>
    <dbReference type="NCBI Taxonomy" id="35708"/>
    <lineage>
        <taxon>Eukaryota</taxon>
        <taxon>Viridiplantae</taxon>
        <taxon>Streptophyta</taxon>
        <taxon>Embryophyta</taxon>
        <taxon>Tracheophyta</taxon>
        <taxon>Spermatophyta</taxon>
        <taxon>Magnoliopsida</taxon>
        <taxon>Liliopsida</taxon>
        <taxon>Poales</taxon>
        <taxon>Poaceae</taxon>
        <taxon>PACMAD clade</taxon>
        <taxon>Arundinoideae</taxon>
        <taxon>Arundineae</taxon>
        <taxon>Arundo</taxon>
    </lineage>
</organism>
<protein>
    <submittedName>
        <fullName evidence="1">Uncharacterized protein</fullName>
    </submittedName>
</protein>
<reference evidence="1" key="1">
    <citation type="submission" date="2014-09" db="EMBL/GenBank/DDBJ databases">
        <authorList>
            <person name="Magalhaes I.L.F."/>
            <person name="Oliveira U."/>
            <person name="Santos F.R."/>
            <person name="Vidigal T.H.D.A."/>
            <person name="Brescovit A.D."/>
            <person name="Santos A.J."/>
        </authorList>
    </citation>
    <scope>NUCLEOTIDE SEQUENCE</scope>
    <source>
        <tissue evidence="1">Shoot tissue taken approximately 20 cm above the soil surface</tissue>
    </source>
</reference>
<accession>A0A0A8YC64</accession>
<evidence type="ECO:0000313" key="1">
    <source>
        <dbReference type="EMBL" id="JAD23055.1"/>
    </source>
</evidence>